<gene>
    <name evidence="3" type="ORF">C1645_822147</name>
</gene>
<organism evidence="3 4">
    <name type="scientific">Glomus cerebriforme</name>
    <dbReference type="NCBI Taxonomy" id="658196"/>
    <lineage>
        <taxon>Eukaryota</taxon>
        <taxon>Fungi</taxon>
        <taxon>Fungi incertae sedis</taxon>
        <taxon>Mucoromycota</taxon>
        <taxon>Glomeromycotina</taxon>
        <taxon>Glomeromycetes</taxon>
        <taxon>Glomerales</taxon>
        <taxon>Glomeraceae</taxon>
        <taxon>Glomus</taxon>
    </lineage>
</organism>
<dbReference type="AlphaFoldDB" id="A0A397T5A7"/>
<evidence type="ECO:0000313" key="4">
    <source>
        <dbReference type="Proteomes" id="UP000265703"/>
    </source>
</evidence>
<keyword evidence="4" id="KW-1185">Reference proteome</keyword>
<evidence type="ECO:0000256" key="1">
    <source>
        <dbReference type="SAM" id="MobiDB-lite"/>
    </source>
</evidence>
<proteinExistence type="predicted"/>
<evidence type="ECO:0000313" key="3">
    <source>
        <dbReference type="EMBL" id="RIA91357.1"/>
    </source>
</evidence>
<dbReference type="Proteomes" id="UP000265703">
    <property type="component" value="Unassembled WGS sequence"/>
</dbReference>
<protein>
    <recommendedName>
        <fullName evidence="2">Myb/SANT-like DNA-binding domain-containing protein</fullName>
    </recommendedName>
</protein>
<feature type="domain" description="Myb/SANT-like DNA-binding" evidence="2">
    <location>
        <begin position="262"/>
        <end position="326"/>
    </location>
</feature>
<dbReference type="Pfam" id="PF13837">
    <property type="entry name" value="Myb_DNA-bind_4"/>
    <property type="match status" value="1"/>
</dbReference>
<dbReference type="InterPro" id="IPR044822">
    <property type="entry name" value="Myb_DNA-bind_4"/>
</dbReference>
<dbReference type="Gene3D" id="1.10.10.60">
    <property type="entry name" value="Homeodomain-like"/>
    <property type="match status" value="1"/>
</dbReference>
<evidence type="ECO:0000259" key="2">
    <source>
        <dbReference type="Pfam" id="PF13837"/>
    </source>
</evidence>
<accession>A0A397T5A7</accession>
<comment type="caution">
    <text evidence="3">The sequence shown here is derived from an EMBL/GenBank/DDBJ whole genome shotgun (WGS) entry which is preliminary data.</text>
</comment>
<reference evidence="3 4" key="1">
    <citation type="submission" date="2018-06" db="EMBL/GenBank/DDBJ databases">
        <title>Comparative genomics reveals the genomic features of Rhizophagus irregularis, R. cerebriforme, R. diaphanum and Gigaspora rosea, and their symbiotic lifestyle signature.</title>
        <authorList>
            <person name="Morin E."/>
            <person name="San Clemente H."/>
            <person name="Chen E.C.H."/>
            <person name="De La Providencia I."/>
            <person name="Hainaut M."/>
            <person name="Kuo A."/>
            <person name="Kohler A."/>
            <person name="Murat C."/>
            <person name="Tang N."/>
            <person name="Roy S."/>
            <person name="Loubradou J."/>
            <person name="Henrissat B."/>
            <person name="Grigoriev I.V."/>
            <person name="Corradi N."/>
            <person name="Roux C."/>
            <person name="Martin F.M."/>
        </authorList>
    </citation>
    <scope>NUCLEOTIDE SEQUENCE [LARGE SCALE GENOMIC DNA]</scope>
    <source>
        <strain evidence="3 4">DAOM 227022</strain>
    </source>
</reference>
<feature type="region of interest" description="Disordered" evidence="1">
    <location>
        <begin position="237"/>
        <end position="261"/>
    </location>
</feature>
<dbReference type="OrthoDB" id="2325336at2759"/>
<sequence length="354" mass="41514">MTEYISNELASNASINQIIFFYTQNDITYLIQCEESSPGSITDYSFSNTLIFTHEQLNINKTYRLVCKKLSVTFIYQILNNIFFNIDFNLIEQQQREFSIKDQENLKTHLKKDLIYYLELNRRPNDFLYHCFLKKYYDYESMMISQQNSLQDDSYRQEFTNDQFVSLPSHEQPDGFSGVEGTDEKIEVIEAVFDKLLQISSSFQQFHQNEVTSSELTINPEPSSNDIEGKILMEEANPPSEGVESSNESESSTERTRSSPCDWSEEGAVECLLSYLKENKDLARKRGGINWEQASTRLREHNFDFSAKQCSTKWKNIKRESKKNMMYKSQVEEILGKNDKKKKKITKYLLNKYK</sequence>
<feature type="compositionally biased region" description="Low complexity" evidence="1">
    <location>
        <begin position="240"/>
        <end position="250"/>
    </location>
</feature>
<name>A0A397T5A7_9GLOM</name>
<dbReference type="EMBL" id="QKYT01000154">
    <property type="protein sequence ID" value="RIA91357.1"/>
    <property type="molecule type" value="Genomic_DNA"/>
</dbReference>